<dbReference type="KEGG" id="dmm:dnm_056690"/>
<dbReference type="PANTHER" id="PTHR37171">
    <property type="entry name" value="SERINE/THREONINE-PROTEIN KINASE YRZF-RELATED"/>
    <property type="match status" value="1"/>
</dbReference>
<name>A0A975BQN6_9BACT</name>
<dbReference type="InterPro" id="IPR052396">
    <property type="entry name" value="Meiotic_Drive_Suppr_Kinase"/>
</dbReference>
<dbReference type="InterPro" id="IPR011009">
    <property type="entry name" value="Kinase-like_dom_sf"/>
</dbReference>
<organism evidence="1 2">
    <name type="scientific">Desulfonema magnum</name>
    <dbReference type="NCBI Taxonomy" id="45655"/>
    <lineage>
        <taxon>Bacteria</taxon>
        <taxon>Pseudomonadati</taxon>
        <taxon>Thermodesulfobacteriota</taxon>
        <taxon>Desulfobacteria</taxon>
        <taxon>Desulfobacterales</taxon>
        <taxon>Desulfococcaceae</taxon>
        <taxon>Desulfonema</taxon>
    </lineage>
</organism>
<sequence>MLIKELIQEIRQIRLRHSHWFSYVQVENKPNGWHCAGVGNSAAVFRHDSYPDIAIKTFSDIRTHIALRESEVYRKLGDSSFYPKFYGSGENYLLLQYIPGPSVYECLLKGIFIQEQIVSDIEKAVSYARECGLNPRNLHAKNILIYNGRGYVIDVSDYMKTGRCYHFDILKYFYNKLYVRFCRPGMKIPFWILECIRRGYRLAVSFWRLFKKDI</sequence>
<dbReference type="RefSeq" id="WP_207678155.1">
    <property type="nucleotide sequence ID" value="NZ_CP061800.1"/>
</dbReference>
<gene>
    <name evidence="1" type="ORF">dnm_056690</name>
</gene>
<dbReference type="SUPFAM" id="SSF56112">
    <property type="entry name" value="Protein kinase-like (PK-like)"/>
    <property type="match status" value="1"/>
</dbReference>
<dbReference type="AlphaFoldDB" id="A0A975BQN6"/>
<protein>
    <recommendedName>
        <fullName evidence="3">Serine/threonine protein kinase</fullName>
    </recommendedName>
</protein>
<reference evidence="1" key="1">
    <citation type="journal article" date="2021" name="Microb. Physiol.">
        <title>Proteogenomic Insights into the Physiology of Marine, Sulfate-Reducing, Filamentous Desulfonema limicola and Desulfonema magnum.</title>
        <authorList>
            <person name="Schnaars V."/>
            <person name="Wohlbrand L."/>
            <person name="Scheve S."/>
            <person name="Hinrichs C."/>
            <person name="Reinhardt R."/>
            <person name="Rabus R."/>
        </authorList>
    </citation>
    <scope>NUCLEOTIDE SEQUENCE</scope>
    <source>
        <strain evidence="1">4be13</strain>
    </source>
</reference>
<accession>A0A975BQN6</accession>
<proteinExistence type="predicted"/>
<dbReference type="PANTHER" id="PTHR37171:SF1">
    <property type="entry name" value="SERINE_THREONINE-PROTEIN KINASE YRZF-RELATED"/>
    <property type="match status" value="1"/>
</dbReference>
<keyword evidence="2" id="KW-1185">Reference proteome</keyword>
<dbReference type="Proteomes" id="UP000663722">
    <property type="component" value="Chromosome"/>
</dbReference>
<evidence type="ECO:0000313" key="1">
    <source>
        <dbReference type="EMBL" id="QTA89613.1"/>
    </source>
</evidence>
<evidence type="ECO:0008006" key="3">
    <source>
        <dbReference type="Google" id="ProtNLM"/>
    </source>
</evidence>
<dbReference type="EMBL" id="CP061800">
    <property type="protein sequence ID" value="QTA89613.1"/>
    <property type="molecule type" value="Genomic_DNA"/>
</dbReference>
<evidence type="ECO:0000313" key="2">
    <source>
        <dbReference type="Proteomes" id="UP000663722"/>
    </source>
</evidence>